<dbReference type="EMBL" id="SRLO01000367">
    <property type="protein sequence ID" value="TNN58953.1"/>
    <property type="molecule type" value="Genomic_DNA"/>
</dbReference>
<dbReference type="Proteomes" id="UP000314294">
    <property type="component" value="Unassembled WGS sequence"/>
</dbReference>
<accession>A0A4Z2H1J3</accession>
<evidence type="ECO:0000313" key="1">
    <source>
        <dbReference type="EMBL" id="TNN58953.1"/>
    </source>
</evidence>
<sequence length="96" mass="10539">MLPSVAPPRECITLAAPLAAREERTTIHAHEAVTISPGKKVKPAHIVFVDVISGSREDHEDHEDRFRLAEDISTAAMMRFLGERTILVNSGSRSPP</sequence>
<gene>
    <name evidence="1" type="ORF">EYF80_030866</name>
</gene>
<evidence type="ECO:0000313" key="2">
    <source>
        <dbReference type="Proteomes" id="UP000314294"/>
    </source>
</evidence>
<reference evidence="1 2" key="1">
    <citation type="submission" date="2019-03" db="EMBL/GenBank/DDBJ databases">
        <title>First draft genome of Liparis tanakae, snailfish: a comprehensive survey of snailfish specific genes.</title>
        <authorList>
            <person name="Kim W."/>
            <person name="Song I."/>
            <person name="Jeong J.-H."/>
            <person name="Kim D."/>
            <person name="Kim S."/>
            <person name="Ryu S."/>
            <person name="Song J.Y."/>
            <person name="Lee S.K."/>
        </authorList>
    </citation>
    <scope>NUCLEOTIDE SEQUENCE [LARGE SCALE GENOMIC DNA]</scope>
    <source>
        <tissue evidence="1">Muscle</tissue>
    </source>
</reference>
<organism evidence="1 2">
    <name type="scientific">Liparis tanakae</name>
    <name type="common">Tanaka's snailfish</name>
    <dbReference type="NCBI Taxonomy" id="230148"/>
    <lineage>
        <taxon>Eukaryota</taxon>
        <taxon>Metazoa</taxon>
        <taxon>Chordata</taxon>
        <taxon>Craniata</taxon>
        <taxon>Vertebrata</taxon>
        <taxon>Euteleostomi</taxon>
        <taxon>Actinopterygii</taxon>
        <taxon>Neopterygii</taxon>
        <taxon>Teleostei</taxon>
        <taxon>Neoteleostei</taxon>
        <taxon>Acanthomorphata</taxon>
        <taxon>Eupercaria</taxon>
        <taxon>Perciformes</taxon>
        <taxon>Cottioidei</taxon>
        <taxon>Cottales</taxon>
        <taxon>Liparidae</taxon>
        <taxon>Liparis</taxon>
    </lineage>
</organism>
<protein>
    <submittedName>
        <fullName evidence="1">Uncharacterized protein</fullName>
    </submittedName>
</protein>
<comment type="caution">
    <text evidence="1">The sequence shown here is derived from an EMBL/GenBank/DDBJ whole genome shotgun (WGS) entry which is preliminary data.</text>
</comment>
<keyword evidence="2" id="KW-1185">Reference proteome</keyword>
<dbReference type="AlphaFoldDB" id="A0A4Z2H1J3"/>
<name>A0A4Z2H1J3_9TELE</name>
<proteinExistence type="predicted"/>